<protein>
    <submittedName>
        <fullName evidence="2">Uncharacterized protein</fullName>
    </submittedName>
</protein>
<organism evidence="2 3">
    <name type="scientific">Elysia crispata</name>
    <name type="common">lettuce slug</name>
    <dbReference type="NCBI Taxonomy" id="231223"/>
    <lineage>
        <taxon>Eukaryota</taxon>
        <taxon>Metazoa</taxon>
        <taxon>Spiralia</taxon>
        <taxon>Lophotrochozoa</taxon>
        <taxon>Mollusca</taxon>
        <taxon>Gastropoda</taxon>
        <taxon>Heterobranchia</taxon>
        <taxon>Euthyneura</taxon>
        <taxon>Panpulmonata</taxon>
        <taxon>Sacoglossa</taxon>
        <taxon>Placobranchoidea</taxon>
        <taxon>Plakobranchidae</taxon>
        <taxon>Elysia</taxon>
    </lineage>
</organism>
<evidence type="ECO:0000313" key="3">
    <source>
        <dbReference type="Proteomes" id="UP001283361"/>
    </source>
</evidence>
<feature type="region of interest" description="Disordered" evidence="1">
    <location>
        <begin position="1"/>
        <end position="36"/>
    </location>
</feature>
<dbReference type="AlphaFoldDB" id="A0AAE1DQR7"/>
<proteinExistence type="predicted"/>
<evidence type="ECO:0000313" key="2">
    <source>
        <dbReference type="EMBL" id="KAK3778845.1"/>
    </source>
</evidence>
<sequence>MDLTSASVLFPPHPAGGTGATKEARCRGENERKTLKTTKEEVGSYDNIALSPRITVGYRNEVNTLVALRLRLKYDPLLSRNSRVPE</sequence>
<comment type="caution">
    <text evidence="2">The sequence shown here is derived from an EMBL/GenBank/DDBJ whole genome shotgun (WGS) entry which is preliminary data.</text>
</comment>
<reference evidence="2" key="1">
    <citation type="journal article" date="2023" name="G3 (Bethesda)">
        <title>A reference genome for the long-term kleptoplast-retaining sea slug Elysia crispata morphotype clarki.</title>
        <authorList>
            <person name="Eastman K.E."/>
            <person name="Pendleton A.L."/>
            <person name="Shaikh M.A."/>
            <person name="Suttiyut T."/>
            <person name="Ogas R."/>
            <person name="Tomko P."/>
            <person name="Gavelis G."/>
            <person name="Widhalm J.R."/>
            <person name="Wisecaver J.H."/>
        </authorList>
    </citation>
    <scope>NUCLEOTIDE SEQUENCE</scope>
    <source>
        <strain evidence="2">ECLA1</strain>
    </source>
</reference>
<feature type="compositionally biased region" description="Basic and acidic residues" evidence="1">
    <location>
        <begin position="22"/>
        <end position="36"/>
    </location>
</feature>
<keyword evidence="3" id="KW-1185">Reference proteome</keyword>
<dbReference type="EMBL" id="JAWDGP010002895">
    <property type="protein sequence ID" value="KAK3778845.1"/>
    <property type="molecule type" value="Genomic_DNA"/>
</dbReference>
<accession>A0AAE1DQR7</accession>
<evidence type="ECO:0000256" key="1">
    <source>
        <dbReference type="SAM" id="MobiDB-lite"/>
    </source>
</evidence>
<dbReference type="Proteomes" id="UP001283361">
    <property type="component" value="Unassembled WGS sequence"/>
</dbReference>
<name>A0AAE1DQR7_9GAST</name>
<gene>
    <name evidence="2" type="ORF">RRG08_013111</name>
</gene>